<comment type="caution">
    <text evidence="1">The sequence shown here is derived from an EMBL/GenBank/DDBJ whole genome shotgun (WGS) entry which is preliminary data.</text>
</comment>
<reference evidence="1" key="1">
    <citation type="journal article" date="2014" name="Front. Microbiol.">
        <title>High frequency of phylogenetically diverse reductive dehalogenase-homologous genes in deep subseafloor sedimentary metagenomes.</title>
        <authorList>
            <person name="Kawai M."/>
            <person name="Futagami T."/>
            <person name="Toyoda A."/>
            <person name="Takaki Y."/>
            <person name="Nishi S."/>
            <person name="Hori S."/>
            <person name="Arai W."/>
            <person name="Tsubouchi T."/>
            <person name="Morono Y."/>
            <person name="Uchiyama I."/>
            <person name="Ito T."/>
            <person name="Fujiyama A."/>
            <person name="Inagaki F."/>
            <person name="Takami H."/>
        </authorList>
    </citation>
    <scope>NUCLEOTIDE SEQUENCE</scope>
    <source>
        <strain evidence="1">Expedition CK06-06</strain>
    </source>
</reference>
<feature type="non-terminal residue" evidence="1">
    <location>
        <position position="35"/>
    </location>
</feature>
<accession>X1GPI7</accession>
<protein>
    <submittedName>
        <fullName evidence="1">Uncharacterized protein</fullName>
    </submittedName>
</protein>
<sequence length="35" mass="4057">AKEIELQTLWVQTNVDKARVEKLSNEVADLRAKLF</sequence>
<organism evidence="1">
    <name type="scientific">marine sediment metagenome</name>
    <dbReference type="NCBI Taxonomy" id="412755"/>
    <lineage>
        <taxon>unclassified sequences</taxon>
        <taxon>metagenomes</taxon>
        <taxon>ecological metagenomes</taxon>
    </lineage>
</organism>
<feature type="non-terminal residue" evidence="1">
    <location>
        <position position="1"/>
    </location>
</feature>
<proteinExistence type="predicted"/>
<name>X1GPI7_9ZZZZ</name>
<gene>
    <name evidence="1" type="ORF">S03H2_27261</name>
</gene>
<dbReference type="EMBL" id="BARU01016255">
    <property type="protein sequence ID" value="GAH59806.1"/>
    <property type="molecule type" value="Genomic_DNA"/>
</dbReference>
<dbReference type="AlphaFoldDB" id="X1GPI7"/>
<dbReference type="Gene3D" id="1.20.120.1490">
    <property type="match status" value="1"/>
</dbReference>
<evidence type="ECO:0000313" key="1">
    <source>
        <dbReference type="EMBL" id="GAH59806.1"/>
    </source>
</evidence>